<evidence type="ECO:0000256" key="1">
    <source>
        <dbReference type="SAM" id="Coils"/>
    </source>
</evidence>
<reference evidence="4 5" key="1">
    <citation type="submission" date="2021-08" db="EMBL/GenBank/DDBJ databases">
        <title>Lysobacter sp. strain CJ11 Genome sequencing and assembly.</title>
        <authorList>
            <person name="Kim I."/>
        </authorList>
    </citation>
    <scope>NUCLEOTIDE SEQUENCE [LARGE SCALE GENOMIC DNA]</scope>
    <source>
        <strain evidence="4 5">CJ11</strain>
    </source>
</reference>
<sequence>MKTLRKAPLALGIAVSLLPFCAFAQSQPQDVAAQIRALNARLEAQEHTIGELKSQVETLQLEQIRGRGISSAYAVQSAPQPMPADGSGATRPPQAQSAPAGQTIGEEQQRAAQDERAKDRALTVREHAPLFERKFSLDIGGSYSYYDRRQLALSGFLALDAIFLGSINLDQVKANTFTIDATGRFGLTPRLSLEANVPYVIRSTRFISGGAGGASSKLSEETVTSKGIGDASVAAYYQFVKESQRWPDIVGSVRVRIPTGDSPFGIKLVQPDSNNNNLNIPDALPTGTGMYSVTAGVSALRTYDPVILFANLAYTYNIGRKFDDISPVLGQTVPATVYMGNPIQLSAGMALALNDRAALSFSVAMAQSGATHIKDANGNKSRVVGSSSNAATFNVGGTYVLPSGWTINGQAVVGLSPDAPNYVLGVRATRAF</sequence>
<evidence type="ECO:0000256" key="3">
    <source>
        <dbReference type="SAM" id="SignalP"/>
    </source>
</evidence>
<keyword evidence="3" id="KW-0732">Signal</keyword>
<evidence type="ECO:0000313" key="4">
    <source>
        <dbReference type="EMBL" id="QYR53102.1"/>
    </source>
</evidence>
<feature type="coiled-coil region" evidence="1">
    <location>
        <begin position="35"/>
        <end position="62"/>
    </location>
</feature>
<organism evidence="4 5">
    <name type="scientific">Lysobacter soyae</name>
    <dbReference type="NCBI Taxonomy" id="2764185"/>
    <lineage>
        <taxon>Bacteria</taxon>
        <taxon>Pseudomonadati</taxon>
        <taxon>Pseudomonadota</taxon>
        <taxon>Gammaproteobacteria</taxon>
        <taxon>Lysobacterales</taxon>
        <taxon>Lysobacteraceae</taxon>
        <taxon>Lysobacter</taxon>
    </lineage>
</organism>
<dbReference type="SUPFAM" id="SSF56935">
    <property type="entry name" value="Porins"/>
    <property type="match status" value="1"/>
</dbReference>
<feature type="chain" id="PRO_5045069554" description="Transporter" evidence="3">
    <location>
        <begin position="25"/>
        <end position="432"/>
    </location>
</feature>
<feature type="region of interest" description="Disordered" evidence="2">
    <location>
        <begin position="76"/>
        <end position="117"/>
    </location>
</feature>
<keyword evidence="1" id="KW-0175">Coiled coil</keyword>
<dbReference type="Proteomes" id="UP000824755">
    <property type="component" value="Chromosome"/>
</dbReference>
<evidence type="ECO:0000256" key="2">
    <source>
        <dbReference type="SAM" id="MobiDB-lite"/>
    </source>
</evidence>
<evidence type="ECO:0008006" key="6">
    <source>
        <dbReference type="Google" id="ProtNLM"/>
    </source>
</evidence>
<feature type="compositionally biased region" description="Basic and acidic residues" evidence="2">
    <location>
        <begin position="107"/>
        <end position="117"/>
    </location>
</feature>
<proteinExistence type="predicted"/>
<name>A0ABX8WP64_9GAMM</name>
<keyword evidence="5" id="KW-1185">Reference proteome</keyword>
<accession>A0ABX8WP64</accession>
<evidence type="ECO:0000313" key="5">
    <source>
        <dbReference type="Proteomes" id="UP000824755"/>
    </source>
</evidence>
<dbReference type="EMBL" id="CP080544">
    <property type="protein sequence ID" value="QYR53102.1"/>
    <property type="molecule type" value="Genomic_DNA"/>
</dbReference>
<gene>
    <name evidence="4" type="ORF">H8L67_00840</name>
</gene>
<dbReference type="RefSeq" id="WP_220379920.1">
    <property type="nucleotide sequence ID" value="NZ_CP080544.1"/>
</dbReference>
<feature type="signal peptide" evidence="3">
    <location>
        <begin position="1"/>
        <end position="24"/>
    </location>
</feature>
<protein>
    <recommendedName>
        <fullName evidence="6">Transporter</fullName>
    </recommendedName>
</protein>